<keyword evidence="3" id="KW-1185">Reference proteome</keyword>
<name>A0A2V5H9R0_ASPV1</name>
<dbReference type="PANTHER" id="PTHR37017:SF11">
    <property type="entry name" value="ESTERASE_LIPASE_THIOESTERASE DOMAIN-CONTAINING PROTEIN"/>
    <property type="match status" value="1"/>
</dbReference>
<dbReference type="SUPFAM" id="SSF53474">
    <property type="entry name" value="alpha/beta-Hydrolases"/>
    <property type="match status" value="1"/>
</dbReference>
<dbReference type="PANTHER" id="PTHR37017">
    <property type="entry name" value="AB HYDROLASE-1 DOMAIN-CONTAINING PROTEIN-RELATED"/>
    <property type="match status" value="1"/>
</dbReference>
<dbReference type="Pfam" id="PF12697">
    <property type="entry name" value="Abhydrolase_6"/>
    <property type="match status" value="1"/>
</dbReference>
<evidence type="ECO:0000313" key="3">
    <source>
        <dbReference type="Proteomes" id="UP000249829"/>
    </source>
</evidence>
<sequence>MSDSTTILFVPGAWHSPECFNLVVQKLEAANYTTQKIHLPSVNPPEHYLDFEADVALIRARIEDAIGDGRQVLLVVHSYGGLPANEAIRGLDSKTRHEKGLRGGVSRLFFCCSFVIAEGQSLISAFGGDDLPWFMVSEDRLEVRPATPDQVFYNDCDEQRTASAVAALRPHSYQTFYSPCTYAAWKRVPCTYLYCLRDAAIPIAVQRMMVEGTAKGYGFETETLDASHSPFYSQPEGLSAAIRRAAGEDL</sequence>
<dbReference type="Proteomes" id="UP000249829">
    <property type="component" value="Unassembled WGS sequence"/>
</dbReference>
<feature type="domain" description="AB hydrolase-1" evidence="1">
    <location>
        <begin position="7"/>
        <end position="240"/>
    </location>
</feature>
<evidence type="ECO:0000259" key="1">
    <source>
        <dbReference type="Pfam" id="PF12697"/>
    </source>
</evidence>
<gene>
    <name evidence="2" type="ORF">BO99DRAFT_455831</name>
</gene>
<evidence type="ECO:0000313" key="2">
    <source>
        <dbReference type="EMBL" id="PYI21098.1"/>
    </source>
</evidence>
<organism evidence="2 3">
    <name type="scientific">Aspergillus violaceofuscus (strain CBS 115571)</name>
    <dbReference type="NCBI Taxonomy" id="1450538"/>
    <lineage>
        <taxon>Eukaryota</taxon>
        <taxon>Fungi</taxon>
        <taxon>Dikarya</taxon>
        <taxon>Ascomycota</taxon>
        <taxon>Pezizomycotina</taxon>
        <taxon>Eurotiomycetes</taxon>
        <taxon>Eurotiomycetidae</taxon>
        <taxon>Eurotiales</taxon>
        <taxon>Aspergillaceae</taxon>
        <taxon>Aspergillus</taxon>
    </lineage>
</organism>
<dbReference type="InterPro" id="IPR000073">
    <property type="entry name" value="AB_hydrolase_1"/>
</dbReference>
<accession>A0A2V5H9R0</accession>
<dbReference type="Gene3D" id="3.40.50.1820">
    <property type="entry name" value="alpha/beta hydrolase"/>
    <property type="match status" value="1"/>
</dbReference>
<dbReference type="InterPro" id="IPR052897">
    <property type="entry name" value="Sec-Metab_Biosynth_Hydrolase"/>
</dbReference>
<proteinExistence type="predicted"/>
<dbReference type="GO" id="GO:0016787">
    <property type="term" value="F:hydrolase activity"/>
    <property type="evidence" value="ECO:0007669"/>
    <property type="project" value="UniProtKB-KW"/>
</dbReference>
<dbReference type="InterPro" id="IPR029058">
    <property type="entry name" value="AB_hydrolase_fold"/>
</dbReference>
<dbReference type="AlphaFoldDB" id="A0A2V5H9R0"/>
<dbReference type="EMBL" id="KZ825120">
    <property type="protein sequence ID" value="PYI21098.1"/>
    <property type="molecule type" value="Genomic_DNA"/>
</dbReference>
<dbReference type="OMA" id="PCTYAAW"/>
<keyword evidence="2" id="KW-0378">Hydrolase</keyword>
<protein>
    <submittedName>
        <fullName evidence="2">Alpha/beta-hydrolase</fullName>
    </submittedName>
</protein>
<dbReference type="STRING" id="1450538.A0A2V5H9R0"/>
<reference evidence="2 3" key="1">
    <citation type="submission" date="2018-02" db="EMBL/GenBank/DDBJ databases">
        <title>The genomes of Aspergillus section Nigri reveals drivers in fungal speciation.</title>
        <authorList>
            <consortium name="DOE Joint Genome Institute"/>
            <person name="Vesth T.C."/>
            <person name="Nybo J."/>
            <person name="Theobald S."/>
            <person name="Brandl J."/>
            <person name="Frisvad J.C."/>
            <person name="Nielsen K.F."/>
            <person name="Lyhne E.K."/>
            <person name="Kogle M.E."/>
            <person name="Kuo A."/>
            <person name="Riley R."/>
            <person name="Clum A."/>
            <person name="Nolan M."/>
            <person name="Lipzen A."/>
            <person name="Salamov A."/>
            <person name="Henrissat B."/>
            <person name="Wiebenga A."/>
            <person name="De vries R.P."/>
            <person name="Grigoriev I.V."/>
            <person name="Mortensen U.H."/>
            <person name="Andersen M.R."/>
            <person name="Baker S.E."/>
        </authorList>
    </citation>
    <scope>NUCLEOTIDE SEQUENCE [LARGE SCALE GENOMIC DNA]</scope>
    <source>
        <strain evidence="2 3">CBS 115571</strain>
    </source>
</reference>